<dbReference type="PANTHER" id="PTHR43054">
    <property type="match status" value="1"/>
</dbReference>
<proteinExistence type="predicted"/>
<dbReference type="SUPFAM" id="SSF51735">
    <property type="entry name" value="NAD(P)-binding Rossmann-fold domains"/>
    <property type="match status" value="1"/>
</dbReference>
<dbReference type="Pfam" id="PF01408">
    <property type="entry name" value="GFO_IDH_MocA"/>
    <property type="match status" value="1"/>
</dbReference>
<reference evidence="3" key="1">
    <citation type="submission" date="2022-01" db="EMBL/GenBank/DDBJ databases">
        <title>VMRC isolate genome collection.</title>
        <authorList>
            <person name="France M."/>
            <person name="Rutt L."/>
            <person name="Humphrys M."/>
            <person name="Ravel J."/>
        </authorList>
    </citation>
    <scope>NUCLEOTIDE SEQUENCE</scope>
    <source>
        <strain evidence="3">C0127B5</strain>
    </source>
</reference>
<dbReference type="InterPro" id="IPR000683">
    <property type="entry name" value="Gfo/Idh/MocA-like_OxRdtase_N"/>
</dbReference>
<dbReference type="RefSeq" id="WP_006586410.1">
    <property type="nucleotide sequence ID" value="NZ_JAKHFC010000032.1"/>
</dbReference>
<dbReference type="Gene3D" id="3.30.360.10">
    <property type="entry name" value="Dihydrodipicolinate Reductase, domain 2"/>
    <property type="match status" value="1"/>
</dbReference>
<sequence length="326" mass="36825">MLKLGIIGTSWISKQLVEAAQATKKWTVTSVYSRSLERAKEFGEPLVIDEFFDDLEDFFANGDFEVVYIASPNSLHFKQAKMAIEHDKNVIVEKPAFTNPKQYDEIAKLLDTHDCHFIEAARHIHTKIFQKLMNEVEKLPKVDGAYLNVRQYSSRMHTLAPGQKRANIFKPEFAGGALMDIGVYGVYVAIALFGMPNSCMYSPVLYKNEIDLSGIAILDYHGFGVTIDIAKNTTTYQGSEICGDKEVVGIDSILNMHKVDYYDADGKKHASRIKVPDNPLYEEMNEFADLFADSDEKLFDYWVLSAQVGEVLYNLRQMAGIKFLGD</sequence>
<protein>
    <submittedName>
        <fullName evidence="3">Gfo/Idh/MocA family oxidoreductase</fullName>
    </submittedName>
</protein>
<dbReference type="SUPFAM" id="SSF55347">
    <property type="entry name" value="Glyceraldehyde-3-phosphate dehydrogenase-like, C-terminal domain"/>
    <property type="match status" value="1"/>
</dbReference>
<dbReference type="InterPro" id="IPR036291">
    <property type="entry name" value="NAD(P)-bd_dom_sf"/>
</dbReference>
<evidence type="ECO:0000313" key="4">
    <source>
        <dbReference type="Proteomes" id="UP001213015"/>
    </source>
</evidence>
<gene>
    <name evidence="3" type="ORF">L2422_06970</name>
</gene>
<evidence type="ECO:0000313" key="3">
    <source>
        <dbReference type="EMBL" id="MCZ3845235.1"/>
    </source>
</evidence>
<accession>A0AAP3GYF6</accession>
<dbReference type="GO" id="GO:0000166">
    <property type="term" value="F:nucleotide binding"/>
    <property type="evidence" value="ECO:0007669"/>
    <property type="project" value="InterPro"/>
</dbReference>
<dbReference type="AlphaFoldDB" id="A0AAP3GYF6"/>
<evidence type="ECO:0000259" key="2">
    <source>
        <dbReference type="Pfam" id="PF22725"/>
    </source>
</evidence>
<dbReference type="Proteomes" id="UP001213015">
    <property type="component" value="Unassembled WGS sequence"/>
</dbReference>
<dbReference type="InterPro" id="IPR055170">
    <property type="entry name" value="GFO_IDH_MocA-like_dom"/>
</dbReference>
<comment type="caution">
    <text evidence="3">The sequence shown here is derived from an EMBL/GenBank/DDBJ whole genome shotgun (WGS) entry which is preliminary data.</text>
</comment>
<organism evidence="3 4">
    <name type="scientific">Lactobacillus mulieris</name>
    <dbReference type="NCBI Taxonomy" id="2508708"/>
    <lineage>
        <taxon>Bacteria</taxon>
        <taxon>Bacillati</taxon>
        <taxon>Bacillota</taxon>
        <taxon>Bacilli</taxon>
        <taxon>Lactobacillales</taxon>
        <taxon>Lactobacillaceae</taxon>
        <taxon>Lactobacillus</taxon>
    </lineage>
</organism>
<feature type="domain" description="GFO/IDH/MocA-like oxidoreductase" evidence="2">
    <location>
        <begin position="149"/>
        <end position="245"/>
    </location>
</feature>
<evidence type="ECO:0000259" key="1">
    <source>
        <dbReference type="Pfam" id="PF01408"/>
    </source>
</evidence>
<name>A0AAP3GYF6_9LACO</name>
<dbReference type="Gene3D" id="3.40.50.720">
    <property type="entry name" value="NAD(P)-binding Rossmann-like Domain"/>
    <property type="match status" value="1"/>
</dbReference>
<feature type="domain" description="Gfo/Idh/MocA-like oxidoreductase N-terminal" evidence="1">
    <location>
        <begin position="3"/>
        <end position="117"/>
    </location>
</feature>
<dbReference type="Pfam" id="PF22725">
    <property type="entry name" value="GFO_IDH_MocA_C3"/>
    <property type="match status" value="1"/>
</dbReference>
<dbReference type="PANTHER" id="PTHR43054:SF1">
    <property type="entry name" value="SCYLLO-INOSITOL 2-DEHYDROGENASE (NADP(+)) IOLU"/>
    <property type="match status" value="1"/>
</dbReference>
<dbReference type="EMBL" id="JAKHLF010000012">
    <property type="protein sequence ID" value="MCZ3845235.1"/>
    <property type="molecule type" value="Genomic_DNA"/>
</dbReference>